<reference evidence="1 2" key="1">
    <citation type="journal article" date="2011" name="PLoS Genet.">
        <title>Genome sequencing and comparative transcriptomics of the model entomopathogenic fungi Metarhizium anisopliae and M. acridum.</title>
        <authorList>
            <person name="Gao Q."/>
            <person name="Jin K."/>
            <person name="Ying S.H."/>
            <person name="Zhang Y."/>
            <person name="Xiao G."/>
            <person name="Shang Y."/>
            <person name="Duan Z."/>
            <person name="Hu X."/>
            <person name="Xie X.Q."/>
            <person name="Zhou G."/>
            <person name="Peng G."/>
            <person name="Luo Z."/>
            <person name="Huang W."/>
            <person name="Wang B."/>
            <person name="Fang W."/>
            <person name="Wang S."/>
            <person name="Zhong Y."/>
            <person name="Ma L.J."/>
            <person name="St Leger R.J."/>
            <person name="Zhao G.P."/>
            <person name="Pei Y."/>
            <person name="Feng M.G."/>
            <person name="Xia Y."/>
            <person name="Wang C."/>
        </authorList>
    </citation>
    <scope>NUCLEOTIDE SEQUENCE [LARGE SCALE GENOMIC DNA]</scope>
    <source>
        <strain evidence="2">ARSEF 23 / ATCC MYA-3075</strain>
    </source>
</reference>
<evidence type="ECO:0000313" key="2">
    <source>
        <dbReference type="Proteomes" id="UP000002498"/>
    </source>
</evidence>
<protein>
    <submittedName>
        <fullName evidence="1">Replication factor C, subunit 3</fullName>
    </submittedName>
</protein>
<proteinExistence type="predicted"/>
<dbReference type="KEGG" id="maj:MAA_11104"/>
<dbReference type="HOGENOM" id="CLU_2740579_0_0_1"/>
<dbReference type="EMBL" id="ADNJ02000004">
    <property type="protein sequence ID" value="KHO11289.1"/>
    <property type="molecule type" value="Genomic_DNA"/>
</dbReference>
<sequence>MVKSTCHRWASSVRLALAVLRSNQVRLMANAAVLKPSPEEPIIKLMGAPDERHPEKASILANATAGRTDYQ</sequence>
<evidence type="ECO:0000313" key="1">
    <source>
        <dbReference type="EMBL" id="KHO11289.1"/>
    </source>
</evidence>
<dbReference type="GeneID" id="23632552"/>
<comment type="caution">
    <text evidence="1">The sequence shown here is derived from an EMBL/GenBank/DDBJ whole genome shotgun (WGS) entry which is preliminary data.</text>
</comment>
<keyword evidence="2" id="KW-1185">Reference proteome</keyword>
<dbReference type="RefSeq" id="XP_011411372.1">
    <property type="nucleotide sequence ID" value="XM_011413070.1"/>
</dbReference>
<name>A0A0B2XH28_METRA</name>
<dbReference type="AlphaFoldDB" id="A0A0B2XH28"/>
<gene>
    <name evidence="1" type="ORF">MAA_11104</name>
</gene>
<accession>A0A0B2XH28</accession>
<dbReference type="Proteomes" id="UP000002498">
    <property type="component" value="Unassembled WGS sequence"/>
</dbReference>
<organism evidence="1 2">
    <name type="scientific">Metarhizium robertsii (strain ARSEF 23 / ATCC MYA-3075)</name>
    <name type="common">Metarhizium anisopliae (strain ARSEF 23)</name>
    <dbReference type="NCBI Taxonomy" id="655844"/>
    <lineage>
        <taxon>Eukaryota</taxon>
        <taxon>Fungi</taxon>
        <taxon>Dikarya</taxon>
        <taxon>Ascomycota</taxon>
        <taxon>Pezizomycotina</taxon>
        <taxon>Sordariomycetes</taxon>
        <taxon>Hypocreomycetidae</taxon>
        <taxon>Hypocreales</taxon>
        <taxon>Clavicipitaceae</taxon>
        <taxon>Metarhizium</taxon>
    </lineage>
</organism>
<reference evidence="1 2" key="2">
    <citation type="journal article" date="2014" name="Proc. Natl. Acad. Sci. U.S.A.">
        <title>Trajectory and genomic determinants of fungal-pathogen speciation and host adaptation.</title>
        <authorList>
            <person name="Hu X."/>
            <person name="Xiao G."/>
            <person name="Zheng P."/>
            <person name="Shang Y."/>
            <person name="Su Y."/>
            <person name="Zhang X."/>
            <person name="Liu X."/>
            <person name="Zhan S."/>
            <person name="St Leger R.J."/>
            <person name="Wang C."/>
        </authorList>
    </citation>
    <scope>GENOME REANNOTATION</scope>
    <source>
        <strain evidence="2">ARSEF 23 / ATCC MYA-3075</strain>
    </source>
</reference>